<keyword evidence="6" id="KW-0472">Membrane</keyword>
<dbReference type="Pfam" id="PF00355">
    <property type="entry name" value="Rieske"/>
    <property type="match status" value="1"/>
</dbReference>
<dbReference type="InterPro" id="IPR014349">
    <property type="entry name" value="Rieske_Fe-S_prot"/>
</dbReference>
<evidence type="ECO:0000313" key="9">
    <source>
        <dbReference type="Proteomes" id="UP000230607"/>
    </source>
</evidence>
<dbReference type="OrthoDB" id="5623at2157"/>
<dbReference type="NCBIfam" id="TIGR01409">
    <property type="entry name" value="TAT_signal_seq"/>
    <property type="match status" value="1"/>
</dbReference>
<dbReference type="GO" id="GO:0046872">
    <property type="term" value="F:metal ion binding"/>
    <property type="evidence" value="ECO:0007669"/>
    <property type="project" value="UniProtKB-KW"/>
</dbReference>
<dbReference type="InterPro" id="IPR006311">
    <property type="entry name" value="TAT_signal"/>
</dbReference>
<evidence type="ECO:0000259" key="7">
    <source>
        <dbReference type="PROSITE" id="PS51296"/>
    </source>
</evidence>
<keyword evidence="6" id="KW-1133">Transmembrane helix</keyword>
<dbReference type="PANTHER" id="PTHR10134">
    <property type="entry name" value="CYTOCHROME B-C1 COMPLEX SUBUNIT RIESKE, MITOCHONDRIAL"/>
    <property type="match status" value="1"/>
</dbReference>
<dbReference type="InterPro" id="IPR036922">
    <property type="entry name" value="Rieske_2Fe-2S_sf"/>
</dbReference>
<keyword evidence="6" id="KW-0812">Transmembrane</keyword>
<organism evidence="8 9">
    <name type="scientific">Candidatus Nitrosotalea okcheonensis</name>
    <dbReference type="NCBI Taxonomy" id="1903276"/>
    <lineage>
        <taxon>Archaea</taxon>
        <taxon>Nitrososphaerota</taxon>
        <taxon>Nitrososphaeria</taxon>
        <taxon>Nitrosotaleales</taxon>
        <taxon>Nitrosotaleaceae</taxon>
        <taxon>Nitrosotalea</taxon>
    </lineage>
</organism>
<keyword evidence="2" id="KW-0479">Metal-binding</keyword>
<sequence length="204" mass="22701">MGSIEIEPSKSDVSRRDFLKLLAAAGVGLAFTPFIPWGKFMPNPSNIMPVKAEVILPDGTQANVKTFPKNHSEVITYPLSGDPVLDKEPFKKWQFVRLPDELGGGKEDVSAFRAYSMVCLHLWCLWKYWPQEGRKRGECPCHGSMYNMINGKAFAGPASLQAAPSNVLPILYLETDSDGNLWIKPAIWNVNQNGIVGYGRFLQT</sequence>
<protein>
    <submittedName>
        <fullName evidence="8">Tat pathway signal sequence domain protein</fullName>
    </submittedName>
</protein>
<keyword evidence="1" id="KW-0001">2Fe-2S</keyword>
<dbReference type="RefSeq" id="WP_157927217.1">
    <property type="nucleotide sequence ID" value="NZ_LT841358.1"/>
</dbReference>
<feature type="transmembrane region" description="Helical" evidence="6">
    <location>
        <begin position="21"/>
        <end position="38"/>
    </location>
</feature>
<reference evidence="9" key="1">
    <citation type="submission" date="2017-03" db="EMBL/GenBank/DDBJ databases">
        <authorList>
            <person name="Herbold C."/>
        </authorList>
    </citation>
    <scope>NUCLEOTIDE SEQUENCE [LARGE SCALE GENOMIC DNA]</scope>
</reference>
<dbReference type="Proteomes" id="UP000230607">
    <property type="component" value="Chromosome 1"/>
</dbReference>
<dbReference type="Pfam" id="PF10518">
    <property type="entry name" value="TAT_signal"/>
    <property type="match status" value="1"/>
</dbReference>
<evidence type="ECO:0000256" key="1">
    <source>
        <dbReference type="ARBA" id="ARBA00022714"/>
    </source>
</evidence>
<name>A0A2H1FEL6_9ARCH</name>
<evidence type="ECO:0000313" key="8">
    <source>
        <dbReference type="EMBL" id="SMH71204.1"/>
    </source>
</evidence>
<proteinExistence type="predicted"/>
<feature type="domain" description="Rieske" evidence="7">
    <location>
        <begin position="93"/>
        <end position="159"/>
    </location>
</feature>
<keyword evidence="4" id="KW-0411">Iron-sulfur</keyword>
<dbReference type="SUPFAM" id="SSF50022">
    <property type="entry name" value="ISP domain"/>
    <property type="match status" value="1"/>
</dbReference>
<evidence type="ECO:0000256" key="2">
    <source>
        <dbReference type="ARBA" id="ARBA00022723"/>
    </source>
</evidence>
<dbReference type="EMBL" id="LT841358">
    <property type="protein sequence ID" value="SMH71204.1"/>
    <property type="molecule type" value="Genomic_DNA"/>
</dbReference>
<dbReference type="InterPro" id="IPR017941">
    <property type="entry name" value="Rieske_2Fe-2S"/>
</dbReference>
<keyword evidence="5" id="KW-1015">Disulfide bond</keyword>
<dbReference type="InterPro" id="IPR019546">
    <property type="entry name" value="TAT_signal_bac_arc"/>
</dbReference>
<gene>
    <name evidence="8" type="ORF">NCS_11011</name>
</gene>
<dbReference type="PROSITE" id="PS51318">
    <property type="entry name" value="TAT"/>
    <property type="match status" value="1"/>
</dbReference>
<evidence type="ECO:0000256" key="3">
    <source>
        <dbReference type="ARBA" id="ARBA00023004"/>
    </source>
</evidence>
<dbReference type="Gene3D" id="2.102.10.10">
    <property type="entry name" value="Rieske [2Fe-2S] iron-sulphur domain"/>
    <property type="match status" value="1"/>
</dbReference>
<evidence type="ECO:0000256" key="6">
    <source>
        <dbReference type="SAM" id="Phobius"/>
    </source>
</evidence>
<evidence type="ECO:0000256" key="5">
    <source>
        <dbReference type="ARBA" id="ARBA00023157"/>
    </source>
</evidence>
<evidence type="ECO:0000256" key="4">
    <source>
        <dbReference type="ARBA" id="ARBA00023014"/>
    </source>
</evidence>
<dbReference type="GO" id="GO:0051537">
    <property type="term" value="F:2 iron, 2 sulfur cluster binding"/>
    <property type="evidence" value="ECO:0007669"/>
    <property type="project" value="UniProtKB-KW"/>
</dbReference>
<keyword evidence="9" id="KW-1185">Reference proteome</keyword>
<dbReference type="PROSITE" id="PS51296">
    <property type="entry name" value="RIESKE"/>
    <property type="match status" value="1"/>
</dbReference>
<keyword evidence="3" id="KW-0408">Iron</keyword>
<dbReference type="AlphaFoldDB" id="A0A2H1FEL6"/>
<accession>A0A2H1FEL6</accession>